<dbReference type="Gene3D" id="2.60.40.10">
    <property type="entry name" value="Immunoglobulins"/>
    <property type="match status" value="1"/>
</dbReference>
<dbReference type="GO" id="GO:0042102">
    <property type="term" value="P:positive regulation of T cell proliferation"/>
    <property type="evidence" value="ECO:0007669"/>
    <property type="project" value="TreeGrafter"/>
</dbReference>
<evidence type="ECO:0000256" key="9">
    <source>
        <dbReference type="ARBA" id="ARBA00023180"/>
    </source>
</evidence>
<dbReference type="Proteomes" id="UP000261640">
    <property type="component" value="Unplaced"/>
</dbReference>
<dbReference type="InParanoid" id="A0A7N8WYS3"/>
<keyword evidence="9" id="KW-0325">Glycoprotein</keyword>
<keyword evidence="4" id="KW-0732">Signal</keyword>
<dbReference type="Ensembl" id="ENSMAMT00000045931.1">
    <property type="protein sequence ID" value="ENSMAMP00000043684.1"/>
    <property type="gene ID" value="ENSMAMG00000025068.1"/>
</dbReference>
<dbReference type="PROSITE" id="PS50835">
    <property type="entry name" value="IG_LIKE"/>
    <property type="match status" value="1"/>
</dbReference>
<dbReference type="PANTHER" id="PTHR25466">
    <property type="entry name" value="T-LYMPHOCYTE ACTIVATION ANTIGEN"/>
    <property type="match status" value="1"/>
</dbReference>
<dbReference type="GeneTree" id="ENSGT00940000177212"/>
<keyword evidence="6" id="KW-0472">Membrane</keyword>
<sequence length="121" mass="13427">MLVSSVSQQASGVEVYEGAESVLLPCHLSVSDASAAVWDRYDFSTSKIHMRQQDGDNLNNQNQLYSGRTSMKTDALITGDLSLTLRKPRLSDSGTYTCTTLYREGRVLMEKVVDLKVKGQY</sequence>
<reference evidence="12" key="1">
    <citation type="submission" date="2025-08" db="UniProtKB">
        <authorList>
            <consortium name="Ensembl"/>
        </authorList>
    </citation>
    <scope>IDENTIFICATION</scope>
</reference>
<dbReference type="InterPro" id="IPR013106">
    <property type="entry name" value="Ig_V-set"/>
</dbReference>
<evidence type="ECO:0000256" key="2">
    <source>
        <dbReference type="ARBA" id="ARBA00022475"/>
    </source>
</evidence>
<dbReference type="InterPro" id="IPR036179">
    <property type="entry name" value="Ig-like_dom_sf"/>
</dbReference>
<evidence type="ECO:0000256" key="4">
    <source>
        <dbReference type="ARBA" id="ARBA00022729"/>
    </source>
</evidence>
<keyword evidence="7" id="KW-1015">Disulfide bond</keyword>
<dbReference type="InterPro" id="IPR051713">
    <property type="entry name" value="T-cell_Activation_Regulation"/>
</dbReference>
<dbReference type="GO" id="GO:0031295">
    <property type="term" value="P:T cell costimulation"/>
    <property type="evidence" value="ECO:0007669"/>
    <property type="project" value="TreeGrafter"/>
</dbReference>
<comment type="subcellular location">
    <subcellularLocation>
        <location evidence="1">Cell membrane</location>
        <topology evidence="1">Single-pass type I membrane protein</topology>
    </subcellularLocation>
</comment>
<keyword evidence="2" id="KW-1003">Cell membrane</keyword>
<dbReference type="AlphaFoldDB" id="A0A7N8WYS3"/>
<organism evidence="12 13">
    <name type="scientific">Mastacembelus armatus</name>
    <name type="common">zig-zag eel</name>
    <dbReference type="NCBI Taxonomy" id="205130"/>
    <lineage>
        <taxon>Eukaryota</taxon>
        <taxon>Metazoa</taxon>
        <taxon>Chordata</taxon>
        <taxon>Craniata</taxon>
        <taxon>Vertebrata</taxon>
        <taxon>Euteleostomi</taxon>
        <taxon>Actinopterygii</taxon>
        <taxon>Neopterygii</taxon>
        <taxon>Teleostei</taxon>
        <taxon>Neoteleostei</taxon>
        <taxon>Acanthomorphata</taxon>
        <taxon>Anabantaria</taxon>
        <taxon>Synbranchiformes</taxon>
        <taxon>Mastacembelidae</taxon>
        <taxon>Mastacembelus</taxon>
    </lineage>
</organism>
<dbReference type="InterPro" id="IPR007110">
    <property type="entry name" value="Ig-like_dom"/>
</dbReference>
<dbReference type="GO" id="GO:0007166">
    <property type="term" value="P:cell surface receptor signaling pathway"/>
    <property type="evidence" value="ECO:0007669"/>
    <property type="project" value="TreeGrafter"/>
</dbReference>
<name>A0A7N8WYS3_9TELE</name>
<dbReference type="InterPro" id="IPR013783">
    <property type="entry name" value="Ig-like_fold"/>
</dbReference>
<keyword evidence="13" id="KW-1185">Reference proteome</keyword>
<evidence type="ECO:0000256" key="8">
    <source>
        <dbReference type="ARBA" id="ARBA00023170"/>
    </source>
</evidence>
<evidence type="ECO:0000256" key="5">
    <source>
        <dbReference type="ARBA" id="ARBA00022989"/>
    </source>
</evidence>
<evidence type="ECO:0000313" key="12">
    <source>
        <dbReference type="Ensembl" id="ENSMAMP00000043684.1"/>
    </source>
</evidence>
<feature type="domain" description="Ig-like" evidence="11">
    <location>
        <begin position="4"/>
        <end position="114"/>
    </location>
</feature>
<accession>A0A7N8WYS3</accession>
<evidence type="ECO:0000259" key="11">
    <source>
        <dbReference type="PROSITE" id="PS50835"/>
    </source>
</evidence>
<evidence type="ECO:0000313" key="13">
    <source>
        <dbReference type="Proteomes" id="UP000261640"/>
    </source>
</evidence>
<evidence type="ECO:0000256" key="3">
    <source>
        <dbReference type="ARBA" id="ARBA00022692"/>
    </source>
</evidence>
<proteinExistence type="predicted"/>
<dbReference type="PANTHER" id="PTHR25466:SF14">
    <property type="entry name" value="BUTYROPHILIN SUBFAMILY 2 MEMBER A2-LIKE-RELATED"/>
    <property type="match status" value="1"/>
</dbReference>
<evidence type="ECO:0000256" key="7">
    <source>
        <dbReference type="ARBA" id="ARBA00023157"/>
    </source>
</evidence>
<evidence type="ECO:0000256" key="10">
    <source>
        <dbReference type="ARBA" id="ARBA00023319"/>
    </source>
</evidence>
<keyword evidence="10" id="KW-0393">Immunoglobulin domain</keyword>
<keyword evidence="3" id="KW-0812">Transmembrane</keyword>
<dbReference type="GO" id="GO:0009897">
    <property type="term" value="C:external side of plasma membrane"/>
    <property type="evidence" value="ECO:0007669"/>
    <property type="project" value="TreeGrafter"/>
</dbReference>
<dbReference type="GO" id="GO:0071222">
    <property type="term" value="P:cellular response to lipopolysaccharide"/>
    <property type="evidence" value="ECO:0007669"/>
    <property type="project" value="TreeGrafter"/>
</dbReference>
<keyword evidence="8" id="KW-0675">Receptor</keyword>
<dbReference type="SUPFAM" id="SSF48726">
    <property type="entry name" value="Immunoglobulin"/>
    <property type="match status" value="1"/>
</dbReference>
<keyword evidence="5" id="KW-1133">Transmembrane helix</keyword>
<dbReference type="Pfam" id="PF07686">
    <property type="entry name" value="V-set"/>
    <property type="match status" value="1"/>
</dbReference>
<dbReference type="GO" id="GO:0006955">
    <property type="term" value="P:immune response"/>
    <property type="evidence" value="ECO:0007669"/>
    <property type="project" value="TreeGrafter"/>
</dbReference>
<dbReference type="GO" id="GO:0042130">
    <property type="term" value="P:negative regulation of T cell proliferation"/>
    <property type="evidence" value="ECO:0007669"/>
    <property type="project" value="TreeGrafter"/>
</dbReference>
<evidence type="ECO:0000256" key="6">
    <source>
        <dbReference type="ARBA" id="ARBA00023136"/>
    </source>
</evidence>
<evidence type="ECO:0000256" key="1">
    <source>
        <dbReference type="ARBA" id="ARBA00004251"/>
    </source>
</evidence>
<reference evidence="12" key="2">
    <citation type="submission" date="2025-09" db="UniProtKB">
        <authorList>
            <consortium name="Ensembl"/>
        </authorList>
    </citation>
    <scope>IDENTIFICATION</scope>
</reference>
<protein>
    <recommendedName>
        <fullName evidence="11">Ig-like domain-containing protein</fullName>
    </recommendedName>
</protein>